<dbReference type="Pfam" id="PF01614">
    <property type="entry name" value="IclR_C"/>
    <property type="match status" value="1"/>
</dbReference>
<evidence type="ECO:0000256" key="2">
    <source>
        <dbReference type="ARBA" id="ARBA00023125"/>
    </source>
</evidence>
<feature type="domain" description="IclR-ED" evidence="5">
    <location>
        <begin position="83"/>
        <end position="264"/>
    </location>
</feature>
<dbReference type="PROSITE" id="PS51078">
    <property type="entry name" value="ICLR_ED"/>
    <property type="match status" value="1"/>
</dbReference>
<accession>A0A1M5LVX7</accession>
<dbReference type="InterPro" id="IPR036390">
    <property type="entry name" value="WH_DNA-bd_sf"/>
</dbReference>
<sequence length="264" mass="29021">MTEFSDLPRKKSDSSDRKFIESLARGLDVLRAFSQQGGVLGNQDLARITGLPKPTISRMTYTLSKLGYLSYSTQLEKYQLDAGVLALGYAYTSNLQVRRIAKPIMERLAERVNLSVGLTIRERLTMIYVENCRGDDAQALRMDVGSSLPISTSAAGRAYLAGLPQEERDVVMKEMEARAGDKWPKHKAGIEAALECYDKHGFVTSFGDWDRAVNSVGVPLKLQDGRIMALNCGGPTYLVSQEMAMESLGPQLVHVARDIIGTGV</sequence>
<dbReference type="InterPro" id="IPR005471">
    <property type="entry name" value="Tscrpt_reg_IclR_N"/>
</dbReference>
<gene>
    <name evidence="6" type="ORF">SAMN05216361_2812</name>
</gene>
<dbReference type="AlphaFoldDB" id="A0A1M5LVX7"/>
<feature type="domain" description="HTH iclR-type" evidence="4">
    <location>
        <begin position="20"/>
        <end position="82"/>
    </location>
</feature>
<keyword evidence="1" id="KW-0805">Transcription regulation</keyword>
<dbReference type="GO" id="GO:0045892">
    <property type="term" value="P:negative regulation of DNA-templated transcription"/>
    <property type="evidence" value="ECO:0007669"/>
    <property type="project" value="TreeGrafter"/>
</dbReference>
<name>A0A1M5LVX7_9ALTE</name>
<evidence type="ECO:0000313" key="7">
    <source>
        <dbReference type="Proteomes" id="UP000184520"/>
    </source>
</evidence>
<dbReference type="GO" id="GO:0003677">
    <property type="term" value="F:DNA binding"/>
    <property type="evidence" value="ECO:0007669"/>
    <property type="project" value="UniProtKB-KW"/>
</dbReference>
<evidence type="ECO:0000256" key="3">
    <source>
        <dbReference type="ARBA" id="ARBA00023163"/>
    </source>
</evidence>
<evidence type="ECO:0000259" key="4">
    <source>
        <dbReference type="PROSITE" id="PS51077"/>
    </source>
</evidence>
<dbReference type="EMBL" id="FQWD01000004">
    <property type="protein sequence ID" value="SHG69254.1"/>
    <property type="molecule type" value="Genomic_DNA"/>
</dbReference>
<reference evidence="7" key="1">
    <citation type="submission" date="2016-11" db="EMBL/GenBank/DDBJ databases">
        <authorList>
            <person name="Varghese N."/>
            <person name="Submissions S."/>
        </authorList>
    </citation>
    <scope>NUCLEOTIDE SEQUENCE [LARGE SCALE GENOMIC DNA]</scope>
    <source>
        <strain evidence="7">CGMCC 1.8995</strain>
    </source>
</reference>
<dbReference type="PANTHER" id="PTHR30136:SF33">
    <property type="entry name" value="TRANSCRIPTIONAL REGULATORY PROTEIN"/>
    <property type="match status" value="1"/>
</dbReference>
<dbReference type="Proteomes" id="UP000184520">
    <property type="component" value="Unassembled WGS sequence"/>
</dbReference>
<evidence type="ECO:0000259" key="5">
    <source>
        <dbReference type="PROSITE" id="PS51078"/>
    </source>
</evidence>
<dbReference type="SMART" id="SM00346">
    <property type="entry name" value="HTH_ICLR"/>
    <property type="match status" value="1"/>
</dbReference>
<dbReference type="Gene3D" id="1.10.10.10">
    <property type="entry name" value="Winged helix-like DNA-binding domain superfamily/Winged helix DNA-binding domain"/>
    <property type="match status" value="1"/>
</dbReference>
<keyword evidence="2 6" id="KW-0238">DNA-binding</keyword>
<dbReference type="OrthoDB" id="9807558at2"/>
<dbReference type="PROSITE" id="PS51077">
    <property type="entry name" value="HTH_ICLR"/>
    <property type="match status" value="1"/>
</dbReference>
<dbReference type="Gene3D" id="3.30.450.40">
    <property type="match status" value="1"/>
</dbReference>
<dbReference type="Pfam" id="PF09339">
    <property type="entry name" value="HTH_IclR"/>
    <property type="match status" value="1"/>
</dbReference>
<evidence type="ECO:0000313" key="6">
    <source>
        <dbReference type="EMBL" id="SHG69254.1"/>
    </source>
</evidence>
<proteinExistence type="predicted"/>
<dbReference type="InterPro" id="IPR036388">
    <property type="entry name" value="WH-like_DNA-bd_sf"/>
</dbReference>
<dbReference type="InterPro" id="IPR050707">
    <property type="entry name" value="HTH_MetabolicPath_Reg"/>
</dbReference>
<evidence type="ECO:0000256" key="1">
    <source>
        <dbReference type="ARBA" id="ARBA00023015"/>
    </source>
</evidence>
<dbReference type="GO" id="GO:0003700">
    <property type="term" value="F:DNA-binding transcription factor activity"/>
    <property type="evidence" value="ECO:0007669"/>
    <property type="project" value="TreeGrafter"/>
</dbReference>
<dbReference type="SUPFAM" id="SSF55781">
    <property type="entry name" value="GAF domain-like"/>
    <property type="match status" value="1"/>
</dbReference>
<dbReference type="InterPro" id="IPR029016">
    <property type="entry name" value="GAF-like_dom_sf"/>
</dbReference>
<keyword evidence="3" id="KW-0804">Transcription</keyword>
<protein>
    <submittedName>
        <fullName evidence="6">DNA-binding transcriptional regulator, IclR family</fullName>
    </submittedName>
</protein>
<dbReference type="SUPFAM" id="SSF46785">
    <property type="entry name" value="Winged helix' DNA-binding domain"/>
    <property type="match status" value="1"/>
</dbReference>
<keyword evidence="7" id="KW-1185">Reference proteome</keyword>
<dbReference type="PANTHER" id="PTHR30136">
    <property type="entry name" value="HELIX-TURN-HELIX TRANSCRIPTIONAL REGULATOR, ICLR FAMILY"/>
    <property type="match status" value="1"/>
</dbReference>
<dbReference type="STRING" id="634436.SAMN05216361_2812"/>
<organism evidence="6 7">
    <name type="scientific">Marisediminitalea aggregata</name>
    <dbReference type="NCBI Taxonomy" id="634436"/>
    <lineage>
        <taxon>Bacteria</taxon>
        <taxon>Pseudomonadati</taxon>
        <taxon>Pseudomonadota</taxon>
        <taxon>Gammaproteobacteria</taxon>
        <taxon>Alteromonadales</taxon>
        <taxon>Alteromonadaceae</taxon>
        <taxon>Marisediminitalea</taxon>
    </lineage>
</organism>
<dbReference type="RefSeq" id="WP_073323500.1">
    <property type="nucleotide sequence ID" value="NZ_FQWD01000004.1"/>
</dbReference>
<dbReference type="InterPro" id="IPR014757">
    <property type="entry name" value="Tscrpt_reg_IclR_C"/>
</dbReference>